<evidence type="ECO:0000259" key="3">
    <source>
        <dbReference type="SMART" id="SM00642"/>
    </source>
</evidence>
<dbReference type="OrthoDB" id="9805159at2"/>
<dbReference type="InterPro" id="IPR013783">
    <property type="entry name" value="Ig-like_fold"/>
</dbReference>
<dbReference type="InterPro" id="IPR045857">
    <property type="entry name" value="O16G_dom_2"/>
</dbReference>
<dbReference type="GeneID" id="95376865"/>
<evidence type="ECO:0000313" key="5">
    <source>
        <dbReference type="EMBL" id="QAV19619.1"/>
    </source>
</evidence>
<dbReference type="EMBL" id="CP026520">
    <property type="protein sequence ID" value="QAV19619.1"/>
    <property type="molecule type" value="Genomic_DNA"/>
</dbReference>
<proteinExistence type="predicted"/>
<dbReference type="InterPro" id="IPR014756">
    <property type="entry name" value="Ig_E-set"/>
</dbReference>
<dbReference type="GO" id="GO:0004553">
    <property type="term" value="F:hydrolase activity, hydrolyzing O-glycosyl compounds"/>
    <property type="evidence" value="ECO:0007669"/>
    <property type="project" value="InterPro"/>
</dbReference>
<dbReference type="InterPro" id="IPR017853">
    <property type="entry name" value="GH"/>
</dbReference>
<feature type="domain" description="Glycosyl hydrolase family 13 catalytic" evidence="3">
    <location>
        <begin position="135"/>
        <end position="492"/>
    </location>
</feature>
<dbReference type="SUPFAM" id="SSF51445">
    <property type="entry name" value="(Trans)glycosidases"/>
    <property type="match status" value="1"/>
</dbReference>
<evidence type="ECO:0000313" key="7">
    <source>
        <dbReference type="Proteomes" id="UP001527202"/>
    </source>
</evidence>
<dbReference type="InterPro" id="IPR006047">
    <property type="entry name" value="GH13_cat_dom"/>
</dbReference>
<dbReference type="InterPro" id="IPR004185">
    <property type="entry name" value="Glyco_hydro_13_lg-like_dom"/>
</dbReference>
<dbReference type="KEGG" id="pchi:PC41400_18895"/>
<keyword evidence="7" id="KW-1185">Reference proteome</keyword>
<name>A0A410WYT4_9BACL</name>
<reference evidence="4 7" key="2">
    <citation type="submission" date="2022-05" db="EMBL/GenBank/DDBJ databases">
        <title>Genome Sequencing of Bee-Associated Microbes.</title>
        <authorList>
            <person name="Dunlap C."/>
        </authorList>
    </citation>
    <scope>NUCLEOTIDE SEQUENCE [LARGE SCALE GENOMIC DNA]</scope>
    <source>
        <strain evidence="4 7">NRRL B-23120</strain>
    </source>
</reference>
<dbReference type="PANTHER" id="PTHR10357:SF210">
    <property type="entry name" value="MALTODEXTRIN GLUCOSIDASE"/>
    <property type="match status" value="1"/>
</dbReference>
<dbReference type="SUPFAM" id="SSF81296">
    <property type="entry name" value="E set domains"/>
    <property type="match status" value="1"/>
</dbReference>
<evidence type="ECO:0000256" key="1">
    <source>
        <dbReference type="ARBA" id="ARBA00022801"/>
    </source>
</evidence>
<dbReference type="RefSeq" id="WP_042226890.1">
    <property type="nucleotide sequence ID" value="NZ_CP026520.1"/>
</dbReference>
<evidence type="ECO:0000256" key="2">
    <source>
        <dbReference type="ARBA" id="ARBA00023295"/>
    </source>
</evidence>
<reference evidence="5 6" key="1">
    <citation type="submission" date="2018-01" db="EMBL/GenBank/DDBJ databases">
        <title>The whole genome sequencing and assembly of Paenibacillus chitinolyticus KCCM 41400 strain.</title>
        <authorList>
            <person name="Kim J.-Y."/>
            <person name="Park M.-K."/>
            <person name="Lee Y.-J."/>
            <person name="Yi H."/>
            <person name="Bahn Y.-S."/>
            <person name="Kim J.F."/>
            <person name="Lee D.-W."/>
        </authorList>
    </citation>
    <scope>NUCLEOTIDE SEQUENCE [LARGE SCALE GENOMIC DNA]</scope>
    <source>
        <strain evidence="5 6">KCCM 41400</strain>
    </source>
</reference>
<keyword evidence="1 4" id="KW-0378">Hydrolase</keyword>
<sequence length="612" mass="70592">MLLEAIDHRSGQAYCYAYDERTVHIRLRTKKDDVDAVHALHGDKYDWERTALETRLYKTGSDQLFDYWQGELVPPHYRLRYAFKLTSGEEVVWLTEKGFGTEKSQDPLTFFDYPFLWPQEVLKPPAWVKEAVFYQIFPDRFANGDPANDPPGVRPWSDSDPGSYDFYGGDLQGVYDRIDYLTSLGVNAIYFTPLFEAATNHKYDTADYKKVDPGFGDTALLKKLVAAFHERGIRVILDAVFNHSGEGFAPFRDVREKGQESPYRDWFHIKEYPLRTEPRPSYHCFAFESHMPKLNTANPEVRNYLLDVAEYWVRECDIDGWRLDVANEVDHEFWREFRKKLKALKPDFYILGEIWHDAMPWLQGDQFDAVMNYPATDAILDYFAKGEIDARELGNRINRLLASYPQQVNEAAFNILGSHDTPRLLTRIPDEAKAKLAVMLQFTLPGTPCIYYGDEIGMQGGSDPDCRKPMQWDAERQNHGLLAFYRMLIELRRTRRALSEGTFRFVYAEKDQLIVLRKNAEEELYICVNNSSREASCHVFEPESAYSDADAQFGTPPDLERGNRIRPEAEVILGQGSFVRTENGLSAALPPFGWLVASVPLWRFDTGQGDML</sequence>
<evidence type="ECO:0000313" key="6">
    <source>
        <dbReference type="Proteomes" id="UP000288943"/>
    </source>
</evidence>
<dbReference type="PANTHER" id="PTHR10357">
    <property type="entry name" value="ALPHA-AMYLASE FAMILY MEMBER"/>
    <property type="match status" value="1"/>
</dbReference>
<dbReference type="CDD" id="cd02857">
    <property type="entry name" value="E_set_CDase_PDE_N"/>
    <property type="match status" value="1"/>
</dbReference>
<evidence type="ECO:0000313" key="4">
    <source>
        <dbReference type="EMBL" id="MCY9596614.1"/>
    </source>
</evidence>
<dbReference type="EMBL" id="JAMDMJ010000013">
    <property type="protein sequence ID" value="MCY9596614.1"/>
    <property type="molecule type" value="Genomic_DNA"/>
</dbReference>
<accession>A0A410WYT4</accession>
<dbReference type="AlphaFoldDB" id="A0A410WYT4"/>
<gene>
    <name evidence="4" type="ORF">M5X16_12600</name>
    <name evidence="5" type="ORF">PC41400_18895</name>
</gene>
<dbReference type="Proteomes" id="UP001527202">
    <property type="component" value="Unassembled WGS sequence"/>
</dbReference>
<dbReference type="Gene3D" id="3.20.20.80">
    <property type="entry name" value="Glycosidases"/>
    <property type="match status" value="1"/>
</dbReference>
<dbReference type="GO" id="GO:0005975">
    <property type="term" value="P:carbohydrate metabolic process"/>
    <property type="evidence" value="ECO:0007669"/>
    <property type="project" value="InterPro"/>
</dbReference>
<dbReference type="CDD" id="cd11338">
    <property type="entry name" value="AmyAc_CMD"/>
    <property type="match status" value="1"/>
</dbReference>
<protein>
    <submittedName>
        <fullName evidence="5">Alpha-glycosidase</fullName>
    </submittedName>
    <submittedName>
        <fullName evidence="4">Glycoside hydrolase family 13 protein</fullName>
    </submittedName>
</protein>
<dbReference type="Pfam" id="PF00128">
    <property type="entry name" value="Alpha-amylase"/>
    <property type="match status" value="1"/>
</dbReference>
<dbReference type="Gene3D" id="3.90.400.10">
    <property type="entry name" value="Oligo-1,6-glucosidase, Domain 2"/>
    <property type="match status" value="1"/>
</dbReference>
<dbReference type="Proteomes" id="UP000288943">
    <property type="component" value="Chromosome"/>
</dbReference>
<dbReference type="SMART" id="SM00642">
    <property type="entry name" value="Aamy"/>
    <property type="match status" value="1"/>
</dbReference>
<organism evidence="5 6">
    <name type="scientific">Paenibacillus chitinolyticus</name>
    <dbReference type="NCBI Taxonomy" id="79263"/>
    <lineage>
        <taxon>Bacteria</taxon>
        <taxon>Bacillati</taxon>
        <taxon>Bacillota</taxon>
        <taxon>Bacilli</taxon>
        <taxon>Bacillales</taxon>
        <taxon>Paenibacillaceae</taxon>
        <taxon>Paenibacillus</taxon>
    </lineage>
</organism>
<dbReference type="Pfam" id="PF02903">
    <property type="entry name" value="Alpha-amylase_N"/>
    <property type="match status" value="1"/>
</dbReference>
<keyword evidence="2 5" id="KW-0326">Glycosidase</keyword>
<dbReference type="Gene3D" id="2.60.40.1180">
    <property type="entry name" value="Golgi alpha-mannosidase II"/>
    <property type="match status" value="1"/>
</dbReference>
<dbReference type="InterPro" id="IPR013780">
    <property type="entry name" value="Glyco_hydro_b"/>
</dbReference>
<dbReference type="Gene3D" id="2.60.40.10">
    <property type="entry name" value="Immunoglobulins"/>
    <property type="match status" value="1"/>
</dbReference>